<dbReference type="AlphaFoldDB" id="A0A1S2ZU34"/>
<dbReference type="GeneID" id="103114774"/>
<dbReference type="PANTHER" id="PTHR31387:SF0">
    <property type="entry name" value="TESTIS-EXPRESSED PROTEIN 19"/>
    <property type="match status" value="1"/>
</dbReference>
<organism evidence="2 3">
    <name type="scientific">Erinaceus europaeus</name>
    <name type="common">Western European hedgehog</name>
    <dbReference type="NCBI Taxonomy" id="9365"/>
    <lineage>
        <taxon>Eukaryota</taxon>
        <taxon>Metazoa</taxon>
        <taxon>Chordata</taxon>
        <taxon>Craniata</taxon>
        <taxon>Vertebrata</taxon>
        <taxon>Euteleostomi</taxon>
        <taxon>Mammalia</taxon>
        <taxon>Eutheria</taxon>
        <taxon>Laurasiatheria</taxon>
        <taxon>Eulipotyphla</taxon>
        <taxon>Erinaceidae</taxon>
        <taxon>Erinaceinae</taxon>
        <taxon>Erinaceus</taxon>
    </lineage>
</organism>
<evidence type="ECO:0000313" key="3">
    <source>
        <dbReference type="RefSeq" id="XP_007524562.2"/>
    </source>
</evidence>
<dbReference type="OrthoDB" id="9797797at2759"/>
<protein>
    <submittedName>
        <fullName evidence="3">Testis-expressed protein 19</fullName>
    </submittedName>
</protein>
<gene>
    <name evidence="3" type="primary">TEX19</name>
</gene>
<dbReference type="Pfam" id="PF15553">
    <property type="entry name" value="TEX19"/>
    <property type="match status" value="2"/>
</dbReference>
<dbReference type="RefSeq" id="XP_007524562.2">
    <property type="nucleotide sequence ID" value="XM_007524500.2"/>
</dbReference>
<feature type="region of interest" description="Disordered" evidence="1">
    <location>
        <begin position="53"/>
        <end position="95"/>
    </location>
</feature>
<evidence type="ECO:0000256" key="1">
    <source>
        <dbReference type="SAM" id="MobiDB-lite"/>
    </source>
</evidence>
<dbReference type="eggNOG" id="ENOG502T8GZ">
    <property type="taxonomic scope" value="Eukaryota"/>
</dbReference>
<dbReference type="GO" id="GO:0008584">
    <property type="term" value="P:male gonad development"/>
    <property type="evidence" value="ECO:0007669"/>
    <property type="project" value="TreeGrafter"/>
</dbReference>
<dbReference type="FunCoup" id="A0A1S2ZU34">
    <property type="interactions" value="1"/>
</dbReference>
<keyword evidence="2" id="KW-1185">Reference proteome</keyword>
<proteinExistence type="predicted"/>
<dbReference type="InterPro" id="IPR029093">
    <property type="entry name" value="TEX19"/>
</dbReference>
<dbReference type="GO" id="GO:0001890">
    <property type="term" value="P:placenta development"/>
    <property type="evidence" value="ECO:0007669"/>
    <property type="project" value="TreeGrafter"/>
</dbReference>
<dbReference type="CTD" id="400629"/>
<dbReference type="GO" id="GO:0007283">
    <property type="term" value="P:spermatogenesis"/>
    <property type="evidence" value="ECO:0007669"/>
    <property type="project" value="TreeGrafter"/>
</dbReference>
<sequence>MCPPVSPRHTQEGMSQLHAAWMYQLQHGDQLRLCFACFQAAFLDLQDLLESEGWEDEDWDPEPGPSELGVAEDGDAEQQDPEQESVPTELEPQEVVPLGRGPEDADWMQGLPWRLWGSGSCVHWPSPPLPWQGFIRSDLVPGEPMVLELGASQARDPAEAKTWLLGLQFFSLLGCCEAMYLRKMRPCCALATPGPGWRLLLEPAEMCIMQPLDAPQEHDLQHWQLSLLESPPGGRSAELVPAGPALLKKGFTILSYSPWACEEAQDRDLAAGPASSPEWDPRSPES</sequence>
<dbReference type="GO" id="GO:0005737">
    <property type="term" value="C:cytoplasm"/>
    <property type="evidence" value="ECO:0007669"/>
    <property type="project" value="TreeGrafter"/>
</dbReference>
<dbReference type="Proteomes" id="UP001652624">
    <property type="component" value="Chromosome 14"/>
</dbReference>
<dbReference type="PANTHER" id="PTHR31387">
    <property type="entry name" value="TESTIS-EXPRESSED PROTEIN 19"/>
    <property type="match status" value="1"/>
</dbReference>
<reference evidence="3" key="1">
    <citation type="submission" date="2025-08" db="UniProtKB">
        <authorList>
            <consortium name="RefSeq"/>
        </authorList>
    </citation>
    <scope>IDENTIFICATION</scope>
</reference>
<feature type="compositionally biased region" description="Acidic residues" evidence="1">
    <location>
        <begin position="70"/>
        <end position="83"/>
    </location>
</feature>
<accession>A0A1S2ZU34</accession>
<name>A0A1S2ZU34_ERIEU</name>
<evidence type="ECO:0000313" key="2">
    <source>
        <dbReference type="Proteomes" id="UP001652624"/>
    </source>
</evidence>
<dbReference type="GO" id="GO:0005634">
    <property type="term" value="C:nucleus"/>
    <property type="evidence" value="ECO:0007669"/>
    <property type="project" value="TreeGrafter"/>
</dbReference>
<dbReference type="InParanoid" id="A0A1S2ZU34"/>
<feature type="region of interest" description="Disordered" evidence="1">
    <location>
        <begin position="267"/>
        <end position="286"/>
    </location>
</feature>